<feature type="transmembrane region" description="Helical" evidence="1">
    <location>
        <begin position="57"/>
        <end position="77"/>
    </location>
</feature>
<keyword evidence="1" id="KW-0812">Transmembrane</keyword>
<evidence type="ECO:0000256" key="1">
    <source>
        <dbReference type="SAM" id="Phobius"/>
    </source>
</evidence>
<keyword evidence="1" id="KW-0472">Membrane</keyword>
<dbReference type="Proteomes" id="UP000309544">
    <property type="component" value="Unassembled WGS sequence"/>
</dbReference>
<feature type="transmembrane region" description="Helical" evidence="1">
    <location>
        <begin position="187"/>
        <end position="207"/>
    </location>
</feature>
<feature type="transmembrane region" description="Helical" evidence="1">
    <location>
        <begin position="362"/>
        <end position="383"/>
    </location>
</feature>
<reference evidence="2 3" key="1">
    <citation type="submission" date="2019-05" db="EMBL/GenBank/DDBJ databases">
        <title>Draft Whole-Genome sequence of the green sulfur bacterium Prosthecochloris vibrioformis DSM 260.</title>
        <authorList>
            <person name="Meyer T.E."/>
            <person name="Kyndt J.A."/>
        </authorList>
    </citation>
    <scope>NUCLEOTIDE SEQUENCE [LARGE SCALE GENOMIC DNA]</scope>
    <source>
        <strain evidence="2 3">DSM 260</strain>
    </source>
</reference>
<feature type="transmembrane region" description="Helical" evidence="1">
    <location>
        <begin position="286"/>
        <end position="307"/>
    </location>
</feature>
<feature type="transmembrane region" description="Helical" evidence="1">
    <location>
        <begin position="12"/>
        <end position="37"/>
    </location>
</feature>
<gene>
    <name evidence="2" type="ORF">FGF68_07505</name>
</gene>
<name>A0A5C4RYE2_PROVB</name>
<dbReference type="AlphaFoldDB" id="A0A5C4RYE2"/>
<organism evidence="2 3">
    <name type="scientific">Prosthecochloris vibrioformis</name>
    <name type="common">Chlorobium vibrioforme</name>
    <dbReference type="NCBI Taxonomy" id="1098"/>
    <lineage>
        <taxon>Bacteria</taxon>
        <taxon>Pseudomonadati</taxon>
        <taxon>Chlorobiota</taxon>
        <taxon>Chlorobiia</taxon>
        <taxon>Chlorobiales</taxon>
        <taxon>Chlorobiaceae</taxon>
        <taxon>Prosthecochloris</taxon>
    </lineage>
</organism>
<feature type="transmembrane region" description="Helical" evidence="1">
    <location>
        <begin position="327"/>
        <end position="347"/>
    </location>
</feature>
<sequence>MRIRKNLGEAYSPLYFLASLGSGGLAVTFFMFLMFMVDHPGRPIPVYEDILAAVMDGGAARQSLVAVSLAGIVWFAVQHYRLLVWNIREYVAFRKTAAFSTLRSSDSEVQLMAIPLTYAMGVNVMFVLGALFVPGLWGIVEYLFPFAMLAFLLIGIYAGVIFQTFFTRVLAYGHFDCEKNNSLSQMLSIFAFSMVGVGMSAAAAMSHNSLTSGLGIILATFFAGIVMTLGVIKIVLGFRAMLAHGINYEASVSLWIVIPILTILAITINRISMGLVHNFGAEIHPWFHVIIFTMFIAVQLLFGFLGYGIMAELGYFRKFISGEGKSVVAYAAICPGVAFFVLGNFLINKGLVAADVVERFSLAYFLLYIPLVLVQLQSIRVLAKLNSKLLKI</sequence>
<comment type="caution">
    <text evidence="2">The sequence shown here is derived from an EMBL/GenBank/DDBJ whole genome shotgun (WGS) entry which is preliminary data.</text>
</comment>
<proteinExistence type="predicted"/>
<dbReference type="InterPro" id="IPR059133">
    <property type="entry name" value="TsoY-like"/>
</dbReference>
<feature type="transmembrane region" description="Helical" evidence="1">
    <location>
        <begin position="248"/>
        <end position="266"/>
    </location>
</feature>
<evidence type="ECO:0000313" key="2">
    <source>
        <dbReference type="EMBL" id="TNJ36316.1"/>
    </source>
</evidence>
<feature type="transmembrane region" description="Helical" evidence="1">
    <location>
        <begin position="113"/>
        <end position="137"/>
    </location>
</feature>
<feature type="transmembrane region" description="Helical" evidence="1">
    <location>
        <begin position="143"/>
        <end position="166"/>
    </location>
</feature>
<feature type="transmembrane region" description="Helical" evidence="1">
    <location>
        <begin position="213"/>
        <end position="236"/>
    </location>
</feature>
<evidence type="ECO:0000313" key="3">
    <source>
        <dbReference type="Proteomes" id="UP000309544"/>
    </source>
</evidence>
<keyword evidence="3" id="KW-1185">Reference proteome</keyword>
<dbReference type="NCBIfam" id="NF047644">
    <property type="entry name" value="TsoY_fam"/>
    <property type="match status" value="1"/>
</dbReference>
<keyword evidence="1" id="KW-1133">Transmembrane helix</keyword>
<dbReference type="RefSeq" id="WP_139626681.1">
    <property type="nucleotide sequence ID" value="NZ_VDCI01000006.1"/>
</dbReference>
<dbReference type="EMBL" id="VDCI01000006">
    <property type="protein sequence ID" value="TNJ36316.1"/>
    <property type="molecule type" value="Genomic_DNA"/>
</dbReference>
<protein>
    <submittedName>
        <fullName evidence="2">Uncharacterized protein</fullName>
    </submittedName>
</protein>
<accession>A0A5C4RYE2</accession>